<evidence type="ECO:0000256" key="7">
    <source>
        <dbReference type="ARBA" id="ARBA00023052"/>
    </source>
</evidence>
<dbReference type="InterPro" id="IPR029061">
    <property type="entry name" value="THDP-binding"/>
</dbReference>
<dbReference type="PANTHER" id="PTHR43452:SF11">
    <property type="entry name" value="PYRUVATE DECARBOXYLASE"/>
    <property type="match status" value="1"/>
</dbReference>
<protein>
    <recommendedName>
        <fullName evidence="3">Pyruvate decarboxylase</fullName>
    </recommendedName>
</protein>
<comment type="caution">
    <text evidence="12">The sequence shown here is derived from an EMBL/GenBank/DDBJ whole genome shotgun (WGS) entry which is preliminary data.</text>
</comment>
<evidence type="ECO:0000256" key="6">
    <source>
        <dbReference type="ARBA" id="ARBA00022842"/>
    </source>
</evidence>
<keyword evidence="6 9" id="KW-0460">Magnesium</keyword>
<feature type="domain" description="Thiamine pyrophosphate enzyme TPP-binding" evidence="11">
    <location>
        <begin position="338"/>
        <end position="456"/>
    </location>
</feature>
<feature type="binding site" evidence="9">
    <location>
        <position position="420"/>
    </location>
    <ligand>
        <name>Mg(2+)</name>
        <dbReference type="ChEBI" id="CHEBI:18420"/>
    </ligand>
</feature>
<feature type="domain" description="Thiamine pyrophosphate enzyme central" evidence="10">
    <location>
        <begin position="142"/>
        <end position="256"/>
    </location>
</feature>
<comment type="cofactor">
    <cofactor evidence="1">
        <name>thiamine diphosphate</name>
        <dbReference type="ChEBI" id="CHEBI:58937"/>
    </cofactor>
</comment>
<dbReference type="Pfam" id="PF00205">
    <property type="entry name" value="TPP_enzyme_M"/>
    <property type="match status" value="1"/>
</dbReference>
<dbReference type="AlphaFoldDB" id="A0A9W9QBI6"/>
<proteinExistence type="inferred from homology"/>
<dbReference type="GO" id="GO:0005829">
    <property type="term" value="C:cytosol"/>
    <property type="evidence" value="ECO:0007669"/>
    <property type="project" value="TreeGrafter"/>
</dbReference>
<evidence type="ECO:0000259" key="11">
    <source>
        <dbReference type="Pfam" id="PF02775"/>
    </source>
</evidence>
<evidence type="ECO:0000313" key="12">
    <source>
        <dbReference type="EMBL" id="KAJ5330656.1"/>
    </source>
</evidence>
<dbReference type="EMBL" id="JAPZBO010000001">
    <property type="protein sequence ID" value="KAJ5330656.1"/>
    <property type="molecule type" value="Genomic_DNA"/>
</dbReference>
<dbReference type="InterPro" id="IPR011766">
    <property type="entry name" value="TPP_enzyme_TPP-bd"/>
</dbReference>
<sequence>MTVFGVGELSAINAIAGSFAEKVPVIHIVGTPTTTAQDEGKIIHHSLGEGNCRIVANMYQNFTIAQANLRDAIKSPTLIDLTLQKCVEKSLPVYIELPLDMVHVPVSAAGLGKPILNSLLADEDQELEALVVKLELEDFVVNSILQRLYECRQPVVVVDGFTERFGVADEVNQFLKTSRLLAFATPFGQGIIDTSYPHYHGVYNGPAGSKTLETWFKECDLVIHIAPLKSDTNTYGFNTLASPTTTIELDSQYISIFGAEYGGLKLKSLFKRLLHLLDPSRLPPSALPEAVDFPQRCNPTLVAQLSGPIDQSHFWPTISYMFKSSDIVLVDAGTAWSGSEYFTLPSKTTLIKSGIWMSIGSMLGAGVGAAQAQHEMVQEGTRPEGRTIIFEGDGSFQMTAQAISDAIRNRLELILFVINNDGYTIERVIHGPHAYYNCIQSWSYTEAAKFFGAPECDPEYPVLSQKVTTWEELKEIIQGPQLQSGKGLNLVEVVMDRQDAPKSLTAFIDLQRPSKRA</sequence>
<reference evidence="12" key="2">
    <citation type="journal article" date="2023" name="IMA Fungus">
        <title>Comparative genomic study of the Penicillium genus elucidates a diverse pangenome and 15 lateral gene transfer events.</title>
        <authorList>
            <person name="Petersen C."/>
            <person name="Sorensen T."/>
            <person name="Nielsen M.R."/>
            <person name="Sondergaard T.E."/>
            <person name="Sorensen J.L."/>
            <person name="Fitzpatrick D.A."/>
            <person name="Frisvad J.C."/>
            <person name="Nielsen K.L."/>
        </authorList>
    </citation>
    <scope>NUCLEOTIDE SEQUENCE</scope>
    <source>
        <strain evidence="12">IBT 21472</strain>
    </source>
</reference>
<comment type="similarity">
    <text evidence="2">Belongs to the TPP enzyme family.</text>
</comment>
<dbReference type="GO" id="GO:0004737">
    <property type="term" value="F:pyruvate decarboxylase activity"/>
    <property type="evidence" value="ECO:0007669"/>
    <property type="project" value="TreeGrafter"/>
</dbReference>
<dbReference type="CDD" id="cd02005">
    <property type="entry name" value="TPP_PDC_IPDC"/>
    <property type="match status" value="1"/>
</dbReference>
<dbReference type="GO" id="GO:0000287">
    <property type="term" value="F:magnesium ion binding"/>
    <property type="evidence" value="ECO:0007669"/>
    <property type="project" value="InterPro"/>
</dbReference>
<accession>A0A9W9QBI6</accession>
<name>A0A9W9QBI6_9EURO</name>
<dbReference type="GO" id="GO:0030976">
    <property type="term" value="F:thiamine pyrophosphate binding"/>
    <property type="evidence" value="ECO:0007669"/>
    <property type="project" value="InterPro"/>
</dbReference>
<dbReference type="InterPro" id="IPR047214">
    <property type="entry name" value="TPP_PDC_IPDC"/>
</dbReference>
<dbReference type="GO" id="GO:0005634">
    <property type="term" value="C:nucleus"/>
    <property type="evidence" value="ECO:0007669"/>
    <property type="project" value="TreeGrafter"/>
</dbReference>
<dbReference type="Gene3D" id="3.40.50.970">
    <property type="match status" value="2"/>
</dbReference>
<dbReference type="InterPro" id="IPR029035">
    <property type="entry name" value="DHS-like_NAD/FAD-binding_dom"/>
</dbReference>
<evidence type="ECO:0000256" key="8">
    <source>
        <dbReference type="ARBA" id="ARBA00023239"/>
    </source>
</evidence>
<feature type="binding site" evidence="9">
    <location>
        <position position="422"/>
    </location>
    <ligand>
        <name>Mg(2+)</name>
        <dbReference type="ChEBI" id="CHEBI:18420"/>
    </ligand>
</feature>
<dbReference type="Pfam" id="PF02775">
    <property type="entry name" value="TPP_enzyme_C"/>
    <property type="match status" value="1"/>
</dbReference>
<dbReference type="Proteomes" id="UP001147746">
    <property type="component" value="Unassembled WGS sequence"/>
</dbReference>
<evidence type="ECO:0000256" key="5">
    <source>
        <dbReference type="ARBA" id="ARBA00022793"/>
    </source>
</evidence>
<evidence type="ECO:0000259" key="10">
    <source>
        <dbReference type="Pfam" id="PF00205"/>
    </source>
</evidence>
<feature type="binding site" evidence="9">
    <location>
        <position position="393"/>
    </location>
    <ligand>
        <name>Mg(2+)</name>
        <dbReference type="ChEBI" id="CHEBI:18420"/>
    </ligand>
</feature>
<dbReference type="SUPFAM" id="SSF52518">
    <property type="entry name" value="Thiamin diphosphate-binding fold (THDP-binding)"/>
    <property type="match status" value="2"/>
</dbReference>
<keyword evidence="8" id="KW-0456">Lyase</keyword>
<dbReference type="InterPro" id="IPR012110">
    <property type="entry name" value="PDC/IPDC-like"/>
</dbReference>
<keyword evidence="13" id="KW-1185">Reference proteome</keyword>
<evidence type="ECO:0000256" key="3">
    <source>
        <dbReference type="ARBA" id="ARBA00014422"/>
    </source>
</evidence>
<gene>
    <name evidence="12" type="ORF">N7476_000439</name>
</gene>
<keyword evidence="4 9" id="KW-0479">Metal-binding</keyword>
<dbReference type="PIRSF" id="PIRSF036565">
    <property type="entry name" value="Pyruvt_ip_decrb"/>
    <property type="match status" value="1"/>
</dbReference>
<keyword evidence="5" id="KW-0210">Decarboxylase</keyword>
<dbReference type="Gene3D" id="3.40.50.1220">
    <property type="entry name" value="TPP-binding domain"/>
    <property type="match status" value="1"/>
</dbReference>
<dbReference type="SUPFAM" id="SSF52467">
    <property type="entry name" value="DHS-like NAD/FAD-binding domain"/>
    <property type="match status" value="1"/>
</dbReference>
<dbReference type="FunFam" id="3.40.50.970:FF:000024">
    <property type="entry name" value="Pyruvate decarboxylase isozyme"/>
    <property type="match status" value="1"/>
</dbReference>
<dbReference type="GO" id="GO:0000949">
    <property type="term" value="P:aromatic amino acid family catabolic process to alcohol via Ehrlich pathway"/>
    <property type="evidence" value="ECO:0007669"/>
    <property type="project" value="TreeGrafter"/>
</dbReference>
<reference evidence="12" key="1">
    <citation type="submission" date="2022-12" db="EMBL/GenBank/DDBJ databases">
        <authorList>
            <person name="Petersen C."/>
        </authorList>
    </citation>
    <scope>NUCLEOTIDE SEQUENCE</scope>
    <source>
        <strain evidence="12">IBT 21472</strain>
    </source>
</reference>
<evidence type="ECO:0000256" key="1">
    <source>
        <dbReference type="ARBA" id="ARBA00001964"/>
    </source>
</evidence>
<keyword evidence="7" id="KW-0786">Thiamine pyrophosphate</keyword>
<evidence type="ECO:0000256" key="2">
    <source>
        <dbReference type="ARBA" id="ARBA00007812"/>
    </source>
</evidence>
<dbReference type="InterPro" id="IPR012000">
    <property type="entry name" value="Thiamin_PyroP_enz_cen_dom"/>
</dbReference>
<evidence type="ECO:0000256" key="4">
    <source>
        <dbReference type="ARBA" id="ARBA00022723"/>
    </source>
</evidence>
<evidence type="ECO:0000256" key="9">
    <source>
        <dbReference type="PIRSR" id="PIRSR036565-2"/>
    </source>
</evidence>
<evidence type="ECO:0000313" key="13">
    <source>
        <dbReference type="Proteomes" id="UP001147746"/>
    </source>
</evidence>
<organism evidence="12 13">
    <name type="scientific">Penicillium atrosanguineum</name>
    <dbReference type="NCBI Taxonomy" id="1132637"/>
    <lineage>
        <taxon>Eukaryota</taxon>
        <taxon>Fungi</taxon>
        <taxon>Dikarya</taxon>
        <taxon>Ascomycota</taxon>
        <taxon>Pezizomycotina</taxon>
        <taxon>Eurotiomycetes</taxon>
        <taxon>Eurotiomycetidae</taxon>
        <taxon>Eurotiales</taxon>
        <taxon>Aspergillaceae</taxon>
        <taxon>Penicillium</taxon>
    </lineage>
</organism>
<dbReference type="PANTHER" id="PTHR43452">
    <property type="entry name" value="PYRUVATE DECARBOXYLASE"/>
    <property type="match status" value="1"/>
</dbReference>
<comment type="cofactor">
    <cofactor evidence="9">
        <name>Mg(2+)</name>
        <dbReference type="ChEBI" id="CHEBI:18420"/>
    </cofactor>
    <text evidence="9">Binds 1 Mg(2+) per subunit.</text>
</comment>